<dbReference type="RefSeq" id="WP_124796462.1">
    <property type="nucleotide sequence ID" value="NZ_RQYC01000042.1"/>
</dbReference>
<dbReference type="Proteomes" id="UP000269923">
    <property type="component" value="Unassembled WGS sequence"/>
</dbReference>
<reference evidence="1 2" key="1">
    <citation type="submission" date="2018-11" db="EMBL/GenBank/DDBJ databases">
        <title>Genomes From Bacteria Associated with the Canine Oral Cavity: a Test Case for Automated Genome-Based Taxonomic Assignment.</title>
        <authorList>
            <person name="Coil D.A."/>
            <person name="Jospin G."/>
            <person name="Darling A.E."/>
            <person name="Wallis C."/>
            <person name="Davis I.J."/>
            <person name="Harris S."/>
            <person name="Eisen J.A."/>
            <person name="Holcombe L.J."/>
            <person name="O'Flynn C."/>
        </authorList>
    </citation>
    <scope>NUCLEOTIDE SEQUENCE [LARGE SCALE GENOMIC DNA]</scope>
    <source>
        <strain evidence="1 2">COT-280</strain>
    </source>
</reference>
<sequence length="133" mass="15135">MVRTGGRLTDAYGGGKWTRTVGDFYANTQISFFGFYGLSDKAHPNLEVDRHERSIRGSWKISEYDEWVKLVEAAADMLMYYLPHIGSLEDLVKLMQAHDAGETNFNHFTLPETNPALREFCVARDLKKLTASE</sequence>
<organism evidence="1 2">
    <name type="scientific">Conchiformibius steedae</name>
    <dbReference type="NCBI Taxonomy" id="153493"/>
    <lineage>
        <taxon>Bacteria</taxon>
        <taxon>Pseudomonadati</taxon>
        <taxon>Pseudomonadota</taxon>
        <taxon>Betaproteobacteria</taxon>
        <taxon>Neisseriales</taxon>
        <taxon>Neisseriaceae</taxon>
        <taxon>Conchiformibius</taxon>
    </lineage>
</organism>
<keyword evidence="2" id="KW-1185">Reference proteome</keyword>
<dbReference type="EMBL" id="RQYC01000042">
    <property type="protein sequence ID" value="RRD88632.1"/>
    <property type="molecule type" value="Genomic_DNA"/>
</dbReference>
<comment type="caution">
    <text evidence="1">The sequence shown here is derived from an EMBL/GenBank/DDBJ whole genome shotgun (WGS) entry which is preliminary data.</text>
</comment>
<evidence type="ECO:0000313" key="2">
    <source>
        <dbReference type="Proteomes" id="UP000269923"/>
    </source>
</evidence>
<protein>
    <submittedName>
        <fullName evidence="1">Uncharacterized protein</fullName>
    </submittedName>
</protein>
<evidence type="ECO:0000313" key="1">
    <source>
        <dbReference type="EMBL" id="RRD88632.1"/>
    </source>
</evidence>
<name>A0A3P1ZZR7_9NEIS</name>
<accession>A0A3P1ZZR7</accession>
<dbReference type="AlphaFoldDB" id="A0A3P1ZZR7"/>
<proteinExistence type="predicted"/>
<gene>
    <name evidence="1" type="ORF">EII21_11165</name>
</gene>